<dbReference type="EMBL" id="JAZDQT010000001">
    <property type="protein sequence ID" value="MEE1944582.1"/>
    <property type="molecule type" value="Genomic_DNA"/>
</dbReference>
<name>A0ABU7I543_9SPHI</name>
<gene>
    <name evidence="1" type="ORF">VRU48_05650</name>
</gene>
<keyword evidence="2" id="KW-1185">Reference proteome</keyword>
<reference evidence="1 2" key="1">
    <citation type="submission" date="2024-01" db="EMBL/GenBank/DDBJ databases">
        <title>Pedobacter sp. nov., isolated from fresh soil.</title>
        <authorList>
            <person name="Le N.T.T."/>
        </authorList>
    </citation>
    <scope>NUCLEOTIDE SEQUENCE [LARGE SCALE GENOMIC DNA]</scope>
    <source>
        <strain evidence="1 2">KR3-3</strain>
    </source>
</reference>
<protein>
    <submittedName>
        <fullName evidence="1">Uncharacterized protein</fullName>
    </submittedName>
</protein>
<evidence type="ECO:0000313" key="2">
    <source>
        <dbReference type="Proteomes" id="UP001336835"/>
    </source>
</evidence>
<accession>A0ABU7I543</accession>
<dbReference type="RefSeq" id="WP_330106950.1">
    <property type="nucleotide sequence ID" value="NZ_JAZDQT010000001.1"/>
</dbReference>
<proteinExistence type="predicted"/>
<evidence type="ECO:0000313" key="1">
    <source>
        <dbReference type="EMBL" id="MEE1944582.1"/>
    </source>
</evidence>
<dbReference type="Proteomes" id="UP001336835">
    <property type="component" value="Unassembled WGS sequence"/>
</dbReference>
<comment type="caution">
    <text evidence="1">The sequence shown here is derived from an EMBL/GenBank/DDBJ whole genome shotgun (WGS) entry which is preliminary data.</text>
</comment>
<organism evidence="1 2">
    <name type="scientific">Pedobacter albus</name>
    <dbReference type="NCBI Taxonomy" id="3113905"/>
    <lineage>
        <taxon>Bacteria</taxon>
        <taxon>Pseudomonadati</taxon>
        <taxon>Bacteroidota</taxon>
        <taxon>Sphingobacteriia</taxon>
        <taxon>Sphingobacteriales</taxon>
        <taxon>Sphingobacteriaceae</taxon>
        <taxon>Pedobacter</taxon>
    </lineage>
</organism>
<sequence length="88" mass="10155">MKYHYQFVSKTIVRIELIPEDQKETALIKTLSSSAENDPNLKELFKKGFEAYDPKAELTKLKFMNFPSVALCSYASATEPINQLHREE</sequence>